<reference evidence="1" key="1">
    <citation type="submission" date="2014-09" db="EMBL/GenBank/DDBJ databases">
        <authorList>
            <person name="Magalhaes I.L.F."/>
            <person name="Oliveira U."/>
            <person name="Santos F.R."/>
            <person name="Vidigal T.H.D.A."/>
            <person name="Brescovit A.D."/>
            <person name="Santos A.J."/>
        </authorList>
    </citation>
    <scope>NUCLEOTIDE SEQUENCE</scope>
    <source>
        <tissue evidence="1">Shoot tissue taken approximately 20 cm above the soil surface</tissue>
    </source>
</reference>
<evidence type="ECO:0000313" key="1">
    <source>
        <dbReference type="EMBL" id="JAE01216.1"/>
    </source>
</evidence>
<protein>
    <submittedName>
        <fullName evidence="1">Uncharacterized protein</fullName>
    </submittedName>
</protein>
<reference evidence="1" key="2">
    <citation type="journal article" date="2015" name="Data Brief">
        <title>Shoot transcriptome of the giant reed, Arundo donax.</title>
        <authorList>
            <person name="Barrero R.A."/>
            <person name="Guerrero F.D."/>
            <person name="Moolhuijzen P."/>
            <person name="Goolsby J.A."/>
            <person name="Tidwell J."/>
            <person name="Bellgard S.E."/>
            <person name="Bellgard M.I."/>
        </authorList>
    </citation>
    <scope>NUCLEOTIDE SEQUENCE</scope>
    <source>
        <tissue evidence="1">Shoot tissue taken approximately 20 cm above the soil surface</tissue>
    </source>
</reference>
<name>A0A0A9ETM4_ARUDO</name>
<accession>A0A0A9ETM4</accession>
<organism evidence="1">
    <name type="scientific">Arundo donax</name>
    <name type="common">Giant reed</name>
    <name type="synonym">Donax arundinaceus</name>
    <dbReference type="NCBI Taxonomy" id="35708"/>
    <lineage>
        <taxon>Eukaryota</taxon>
        <taxon>Viridiplantae</taxon>
        <taxon>Streptophyta</taxon>
        <taxon>Embryophyta</taxon>
        <taxon>Tracheophyta</taxon>
        <taxon>Spermatophyta</taxon>
        <taxon>Magnoliopsida</taxon>
        <taxon>Liliopsida</taxon>
        <taxon>Poales</taxon>
        <taxon>Poaceae</taxon>
        <taxon>PACMAD clade</taxon>
        <taxon>Arundinoideae</taxon>
        <taxon>Arundineae</taxon>
        <taxon>Arundo</taxon>
    </lineage>
</organism>
<dbReference type="AlphaFoldDB" id="A0A0A9ETM4"/>
<dbReference type="EMBL" id="GBRH01196680">
    <property type="protein sequence ID" value="JAE01216.1"/>
    <property type="molecule type" value="Transcribed_RNA"/>
</dbReference>
<sequence>MINSTSFSSFGRSIQPFQVTEGWNYMFAGFFLLSFKKSAIC</sequence>
<proteinExistence type="predicted"/>